<evidence type="ECO:0000256" key="11">
    <source>
        <dbReference type="ARBA" id="ARBA00023136"/>
    </source>
</evidence>
<keyword evidence="11" id="KW-0472">Membrane</keyword>
<evidence type="ECO:0000256" key="12">
    <source>
        <dbReference type="ARBA" id="ARBA00023273"/>
    </source>
</evidence>
<evidence type="ECO:0000259" key="21">
    <source>
        <dbReference type="PROSITE" id="PS51339"/>
    </source>
</evidence>
<feature type="region of interest" description="Disordered" evidence="20">
    <location>
        <begin position="1018"/>
        <end position="1038"/>
    </location>
</feature>
<dbReference type="EMBL" id="BRZM01000038">
    <property type="protein sequence ID" value="GLD59787.1"/>
    <property type="molecule type" value="Genomic_DNA"/>
</dbReference>
<evidence type="ECO:0000256" key="6">
    <source>
        <dbReference type="ARBA" id="ARBA00022475"/>
    </source>
</evidence>
<comment type="function">
    <text evidence="14">Catalyzes the NAD(+)-dependent oxidation of L-threonine to 2-amino-3-ketobutyrate, mediating L-threonine catabolism.</text>
</comment>
<keyword evidence="12" id="KW-0966">Cell projection</keyword>
<evidence type="ECO:0000256" key="16">
    <source>
        <dbReference type="ARBA" id="ARBA00066604"/>
    </source>
</evidence>
<evidence type="ECO:0000313" key="23">
    <source>
        <dbReference type="Proteomes" id="UP001279410"/>
    </source>
</evidence>
<dbReference type="CDD" id="cd05272">
    <property type="entry name" value="TDH_SDR_e"/>
    <property type="match status" value="1"/>
</dbReference>
<dbReference type="PROSITE" id="PS51339">
    <property type="entry name" value="PPASE_MYOTUBULARIN"/>
    <property type="match status" value="1"/>
</dbReference>
<organism evidence="22 23">
    <name type="scientific">Lates japonicus</name>
    <name type="common">Japanese lates</name>
    <dbReference type="NCBI Taxonomy" id="270547"/>
    <lineage>
        <taxon>Eukaryota</taxon>
        <taxon>Metazoa</taxon>
        <taxon>Chordata</taxon>
        <taxon>Craniata</taxon>
        <taxon>Vertebrata</taxon>
        <taxon>Euteleostomi</taxon>
        <taxon>Actinopterygii</taxon>
        <taxon>Neopterygii</taxon>
        <taxon>Teleostei</taxon>
        <taxon>Neoteleostei</taxon>
        <taxon>Acanthomorphata</taxon>
        <taxon>Carangaria</taxon>
        <taxon>Carangaria incertae sedis</taxon>
        <taxon>Centropomidae</taxon>
        <taxon>Lates</taxon>
    </lineage>
</organism>
<comment type="catalytic activity">
    <reaction evidence="13">
        <text>L-threonine + NAD(+) = (2S)-2-amino-3-oxobutanoate + NADH + H(+)</text>
        <dbReference type="Rhea" id="RHEA:13161"/>
        <dbReference type="ChEBI" id="CHEBI:15378"/>
        <dbReference type="ChEBI" id="CHEBI:57540"/>
        <dbReference type="ChEBI" id="CHEBI:57926"/>
        <dbReference type="ChEBI" id="CHEBI:57945"/>
        <dbReference type="ChEBI" id="CHEBI:78948"/>
        <dbReference type="EC" id="1.1.1.103"/>
    </reaction>
</comment>
<dbReference type="Pfam" id="PF21098">
    <property type="entry name" value="PH-GRAM_MTMR6-like"/>
    <property type="match status" value="1"/>
</dbReference>
<protein>
    <recommendedName>
        <fullName evidence="17">L-threonine 3-dehydrogenase, mitochondrial</fullName>
        <ecNumber evidence="16">1.1.1.103</ecNumber>
    </recommendedName>
    <alternativeName>
        <fullName evidence="19">Inactive phosphatidylinositol 3-phosphatase 9</fullName>
    </alternativeName>
    <alternativeName>
        <fullName evidence="18">Myotubularin-related protein 9</fullName>
    </alternativeName>
</protein>
<dbReference type="FunFam" id="2.30.29.30:FF:000240">
    <property type="entry name" value="Myotubularin-related protein 9"/>
    <property type="match status" value="1"/>
</dbReference>
<keyword evidence="23" id="KW-1185">Reference proteome</keyword>
<evidence type="ECO:0000256" key="8">
    <source>
        <dbReference type="ARBA" id="ARBA00022824"/>
    </source>
</evidence>
<dbReference type="InterPro" id="IPR001509">
    <property type="entry name" value="Epimerase_deHydtase"/>
</dbReference>
<dbReference type="Gene3D" id="3.40.50.720">
    <property type="entry name" value="NAD(P)-binding Rossmann-like Domain"/>
    <property type="match status" value="1"/>
</dbReference>
<evidence type="ECO:0000256" key="4">
    <source>
        <dbReference type="ARBA" id="ARBA00007471"/>
    </source>
</evidence>
<dbReference type="InterPro" id="IPR010569">
    <property type="entry name" value="Myotubularin-like_Pase_dom"/>
</dbReference>
<dbReference type="InterPro" id="IPR048994">
    <property type="entry name" value="PH-GRAM_MTMR6-9"/>
</dbReference>
<dbReference type="InterPro" id="IPR011993">
    <property type="entry name" value="PH-like_dom_sf"/>
</dbReference>
<dbReference type="GO" id="GO:0008743">
    <property type="term" value="F:L-threonine 3-dehydrogenase activity"/>
    <property type="evidence" value="ECO:0007669"/>
    <property type="project" value="UniProtKB-EC"/>
</dbReference>
<dbReference type="Proteomes" id="UP001279410">
    <property type="component" value="Unassembled WGS sequence"/>
</dbReference>
<evidence type="ECO:0000256" key="17">
    <source>
        <dbReference type="ARBA" id="ARBA00069940"/>
    </source>
</evidence>
<evidence type="ECO:0000256" key="9">
    <source>
        <dbReference type="ARBA" id="ARBA00022990"/>
    </source>
</evidence>
<comment type="pathway">
    <text evidence="15">Amino-acid degradation; L-threonine degradation via oxydo-reductase pathway; glycine from L-threonine: step 1/2.</text>
</comment>
<keyword evidence="7" id="KW-0963">Cytoplasm</keyword>
<dbReference type="Gene3D" id="2.30.29.30">
    <property type="entry name" value="Pleckstrin-homology domain (PH domain)/Phosphotyrosine-binding domain (PTB)"/>
    <property type="match status" value="1"/>
</dbReference>
<evidence type="ECO:0000256" key="13">
    <source>
        <dbReference type="ARBA" id="ARBA00050613"/>
    </source>
</evidence>
<dbReference type="GO" id="GO:0032587">
    <property type="term" value="C:ruffle membrane"/>
    <property type="evidence" value="ECO:0007669"/>
    <property type="project" value="UniProtKB-SubCell"/>
</dbReference>
<dbReference type="FunFam" id="3.40.50.720:FF:000077">
    <property type="entry name" value="L-threonine 3-dehydrogenase, mitochondrial"/>
    <property type="match status" value="1"/>
</dbReference>
<proteinExistence type="inferred from homology"/>
<accession>A0AAD3MR17</accession>
<evidence type="ECO:0000256" key="14">
    <source>
        <dbReference type="ARBA" id="ARBA00059023"/>
    </source>
</evidence>
<evidence type="ECO:0000256" key="1">
    <source>
        <dbReference type="ARBA" id="ARBA00004240"/>
    </source>
</evidence>
<dbReference type="GO" id="GO:0005783">
    <property type="term" value="C:endoplasmic reticulum"/>
    <property type="evidence" value="ECO:0007669"/>
    <property type="project" value="UniProtKB-SubCell"/>
</dbReference>
<sequence length="1038" mass="116870">MKHCLYRMFNEMLDLAQQQNKRRDNQIMEFAELIKTPRVDGVVLHRPFMPTVEGTLCLTGHHLILSSRQDNTEELWLLHSNIDSIEKRFVGSVGSIIVKCKDLRVIQLDIPGMEECLNIASSVEALSTLDSVSLMYPFFYRPMFEVIEDGWNSFLPEDAFKDLESMTDEWRLSEVNKDFSVCPSYPPLVAVPKDVDDDTLRKVATFRHSGRFPVLSYYHKKNGMVMMRAGQPLTGTNGRRCKEDEKLINATLRPGKRGYIIDTRSINVAQQAKARGGGFESEANYPQWRRIHKAIERANVLQESLIKLVEACSDQSHSMDRWLSKLEASSWQAHVKEILTTACLAAQCIDREGASVLVHGTEGTDSTLQVTSLAQIILDPACRTIRGFQGLVEREWLQAGHPFQQRCAQSAYSNSKPRQEAPVFLLFLDCVWQILRQFPCSFEFSESFLVLLFEHAYASQFGTFLGNSAAERAKLSLPEKTVSLWSWVNRPQELERLTNPLYEANSLVIWPSVAPQSLLLWEGVFLRWNRSSKCLDEAYEEMIAVGHRSCSKEETASQSHKASQTGFTYSCTFTGISMAVIRTLSKVAKQALLSTPGCGCQPLTVAVRNISFSPRQVTSDASFHSVSFSETDHPKVLITGGLGQLGVGLAKMLRKRFGKNNVILSDIRKPPSNVFHSGPFIYSDILDYKNLREIVVNNRITWLVHYSALLSAVGEANVALARSVNITGLHNILDIAAEHGLRLFVPSTIGAFGPTSPRNPTPDLCVQRPRTIYGVSKVHAELMGEYYHHRYGLDFRCLRYPGIISADSMPGGGTTDYAVQIFHDAIKTGKFECNLRPDTRLPMMYIDDCLRATLEVMEAPADSLSMRTYNINAMSFTPEELAQELQKQMPELEVTYDVDLVRQAIADSWPMNFDDSNARKDWGWKHDYDLPELVQTMLNYFGVESLMAHQKGSACLAQGYRLSSECKGIGSKLFHTSPQLHQLVQERKHKVMSTPHEKEPLRETLPLILHWAAAESGGRDIKKTPGGRELLGNEPKTP</sequence>
<dbReference type="PANTHER" id="PTHR42687:SF4">
    <property type="entry name" value="L-THREONINE 3-DEHYDROGENASE, MITOCHONDRIAL"/>
    <property type="match status" value="1"/>
</dbReference>
<dbReference type="GO" id="GO:0006567">
    <property type="term" value="P:L-threonine catabolic process"/>
    <property type="evidence" value="ECO:0007669"/>
    <property type="project" value="TreeGrafter"/>
</dbReference>
<comment type="subcellular location">
    <subcellularLocation>
        <location evidence="3">Cell projection</location>
        <location evidence="3">Ruffle membrane</location>
        <topology evidence="3">Peripheral membrane protein</topology>
        <orientation evidence="3">Cytoplasmic side</orientation>
    </subcellularLocation>
    <subcellularLocation>
        <location evidence="2">Cytoplasm</location>
        <location evidence="2">Perinuclear region</location>
    </subcellularLocation>
    <subcellularLocation>
        <location evidence="1">Endoplasmic reticulum</location>
    </subcellularLocation>
</comment>
<dbReference type="EC" id="1.1.1.103" evidence="16"/>
<evidence type="ECO:0000256" key="10">
    <source>
        <dbReference type="ARBA" id="ARBA00023054"/>
    </source>
</evidence>
<comment type="caution">
    <text evidence="22">The sequence shown here is derived from an EMBL/GenBank/DDBJ whole genome shotgun (WGS) entry which is preliminary data.</text>
</comment>
<dbReference type="GO" id="GO:0048471">
    <property type="term" value="C:perinuclear region of cytoplasm"/>
    <property type="evidence" value="ECO:0007669"/>
    <property type="project" value="UniProtKB-SubCell"/>
</dbReference>
<reference evidence="22" key="1">
    <citation type="submission" date="2022-08" db="EMBL/GenBank/DDBJ databases">
        <title>Genome sequencing of akame (Lates japonicus).</title>
        <authorList>
            <person name="Hashiguchi Y."/>
            <person name="Takahashi H."/>
        </authorList>
    </citation>
    <scope>NUCLEOTIDE SEQUENCE</scope>
    <source>
        <strain evidence="22">Kochi</strain>
    </source>
</reference>
<dbReference type="SUPFAM" id="SSF50729">
    <property type="entry name" value="PH domain-like"/>
    <property type="match status" value="1"/>
</dbReference>
<evidence type="ECO:0000256" key="15">
    <source>
        <dbReference type="ARBA" id="ARBA00060557"/>
    </source>
</evidence>
<dbReference type="CDD" id="cd13211">
    <property type="entry name" value="PH-GRAM_MTMR9"/>
    <property type="match status" value="1"/>
</dbReference>
<dbReference type="Pfam" id="PF01370">
    <property type="entry name" value="Epimerase"/>
    <property type="match status" value="1"/>
</dbReference>
<dbReference type="SUPFAM" id="SSF52799">
    <property type="entry name" value="(Phosphotyrosine protein) phosphatases II"/>
    <property type="match status" value="1"/>
</dbReference>
<evidence type="ECO:0000256" key="3">
    <source>
        <dbReference type="ARBA" id="ARBA00004599"/>
    </source>
</evidence>
<keyword evidence="9" id="KW-0007">Acetylation</keyword>
<evidence type="ECO:0000256" key="7">
    <source>
        <dbReference type="ARBA" id="ARBA00022490"/>
    </source>
</evidence>
<name>A0AAD3MR17_LATJO</name>
<dbReference type="InterPro" id="IPR029021">
    <property type="entry name" value="Prot-tyrosine_phosphatase-like"/>
</dbReference>
<evidence type="ECO:0000256" key="5">
    <source>
        <dbReference type="ARBA" id="ARBA00007637"/>
    </source>
</evidence>
<feature type="domain" description="Myotubularin phosphatase" evidence="21">
    <location>
        <begin position="150"/>
        <end position="525"/>
    </location>
</feature>
<gene>
    <name evidence="22" type="ORF">AKAME5_001176300</name>
</gene>
<evidence type="ECO:0000256" key="19">
    <source>
        <dbReference type="ARBA" id="ARBA00077527"/>
    </source>
</evidence>
<evidence type="ECO:0000256" key="2">
    <source>
        <dbReference type="ARBA" id="ARBA00004556"/>
    </source>
</evidence>
<dbReference type="AlphaFoldDB" id="A0AAD3MR17"/>
<comment type="similarity">
    <text evidence="4">Belongs to the protein-tyrosine phosphatase family. Non-receptor class myotubularin subfamily.</text>
</comment>
<keyword evidence="8" id="KW-0256">Endoplasmic reticulum</keyword>
<dbReference type="InterPro" id="IPR036291">
    <property type="entry name" value="NAD(P)-bd_dom_sf"/>
</dbReference>
<comment type="similarity">
    <text evidence="5">Belongs to the NAD(P)-dependent epimerase/dehydratase family.</text>
</comment>
<evidence type="ECO:0000313" key="22">
    <source>
        <dbReference type="EMBL" id="GLD59787.1"/>
    </source>
</evidence>
<evidence type="ECO:0000256" key="20">
    <source>
        <dbReference type="SAM" id="MobiDB-lite"/>
    </source>
</evidence>
<dbReference type="PANTHER" id="PTHR42687">
    <property type="entry name" value="L-THREONINE 3-DEHYDROGENASE"/>
    <property type="match status" value="1"/>
</dbReference>
<dbReference type="Pfam" id="PF06602">
    <property type="entry name" value="Myotub-related"/>
    <property type="match status" value="1"/>
</dbReference>
<keyword evidence="10" id="KW-0175">Coiled coil</keyword>
<keyword evidence="6" id="KW-1003">Cell membrane</keyword>
<dbReference type="GO" id="GO:0005829">
    <property type="term" value="C:cytosol"/>
    <property type="evidence" value="ECO:0007669"/>
    <property type="project" value="UniProtKB-ARBA"/>
</dbReference>
<dbReference type="InterPro" id="IPR051225">
    <property type="entry name" value="NAD(P)_epim/dehydratase"/>
</dbReference>
<dbReference type="SUPFAM" id="SSF51735">
    <property type="entry name" value="NAD(P)-binding Rossmann-fold domains"/>
    <property type="match status" value="1"/>
</dbReference>
<dbReference type="CDD" id="cd14536">
    <property type="entry name" value="PTP-MTMR9"/>
    <property type="match status" value="1"/>
</dbReference>
<evidence type="ECO:0000256" key="18">
    <source>
        <dbReference type="ARBA" id="ARBA00072711"/>
    </source>
</evidence>